<dbReference type="InterPro" id="IPR001247">
    <property type="entry name" value="ExoRNase_PH_dom1"/>
</dbReference>
<keyword evidence="8" id="KW-0808">Transferase</keyword>
<evidence type="ECO:0000259" key="7">
    <source>
        <dbReference type="Pfam" id="PF03725"/>
    </source>
</evidence>
<dbReference type="EC" id="2.7.7.56" evidence="8"/>
<dbReference type="NCBIfam" id="TIGR01966">
    <property type="entry name" value="RNasePH"/>
    <property type="match status" value="1"/>
</dbReference>
<dbReference type="PANTHER" id="PTHR11953:SF0">
    <property type="entry name" value="EXOSOME COMPLEX COMPONENT RRP41"/>
    <property type="match status" value="1"/>
</dbReference>
<organism evidence="8">
    <name type="scientific">hydrocarbon metagenome</name>
    <dbReference type="NCBI Taxonomy" id="938273"/>
    <lineage>
        <taxon>unclassified sequences</taxon>
        <taxon>metagenomes</taxon>
        <taxon>ecological metagenomes</taxon>
    </lineage>
</organism>
<accession>A0A0W8FSF5</accession>
<evidence type="ECO:0000256" key="1">
    <source>
        <dbReference type="ARBA" id="ARBA00006678"/>
    </source>
</evidence>
<dbReference type="SUPFAM" id="SSF55666">
    <property type="entry name" value="Ribonuclease PH domain 2-like"/>
    <property type="match status" value="1"/>
</dbReference>
<keyword evidence="2" id="KW-0698">rRNA processing</keyword>
<dbReference type="GO" id="GO:0008033">
    <property type="term" value="P:tRNA processing"/>
    <property type="evidence" value="ECO:0007669"/>
    <property type="project" value="UniProtKB-KW"/>
</dbReference>
<protein>
    <submittedName>
        <fullName evidence="8">Ribonuclease ph</fullName>
        <ecNumber evidence="8">2.7.7.56</ecNumber>
    </submittedName>
</protein>
<evidence type="ECO:0000256" key="2">
    <source>
        <dbReference type="ARBA" id="ARBA00022552"/>
    </source>
</evidence>
<proteinExistence type="inferred from homology"/>
<dbReference type="InterPro" id="IPR027408">
    <property type="entry name" value="PNPase/RNase_PH_dom_sf"/>
</dbReference>
<dbReference type="PANTHER" id="PTHR11953">
    <property type="entry name" value="EXOSOME COMPLEX COMPONENT"/>
    <property type="match status" value="1"/>
</dbReference>
<dbReference type="InterPro" id="IPR050080">
    <property type="entry name" value="RNase_PH"/>
</dbReference>
<comment type="similarity">
    <text evidence="1">Belongs to the RNase PH family.</text>
</comment>
<dbReference type="InterPro" id="IPR020568">
    <property type="entry name" value="Ribosomal_Su5_D2-typ_SF"/>
</dbReference>
<dbReference type="GO" id="GO:0000049">
    <property type="term" value="F:tRNA binding"/>
    <property type="evidence" value="ECO:0007669"/>
    <property type="project" value="UniProtKB-KW"/>
</dbReference>
<dbReference type="PROSITE" id="PS01277">
    <property type="entry name" value="RIBONUCLEASE_PH"/>
    <property type="match status" value="1"/>
</dbReference>
<dbReference type="SUPFAM" id="SSF54211">
    <property type="entry name" value="Ribosomal protein S5 domain 2-like"/>
    <property type="match status" value="1"/>
</dbReference>
<feature type="domain" description="Exoribonuclease phosphorolytic" evidence="7">
    <location>
        <begin position="162"/>
        <end position="227"/>
    </location>
</feature>
<dbReference type="InterPro" id="IPR018336">
    <property type="entry name" value="RNase_PH_CS"/>
</dbReference>
<evidence type="ECO:0000259" key="6">
    <source>
        <dbReference type="Pfam" id="PF01138"/>
    </source>
</evidence>
<keyword evidence="3" id="KW-0820">tRNA-binding</keyword>
<name>A0A0W8FSF5_9ZZZZ</name>
<keyword evidence="4" id="KW-0819">tRNA processing</keyword>
<evidence type="ECO:0000313" key="8">
    <source>
        <dbReference type="EMBL" id="KUG23732.1"/>
    </source>
</evidence>
<dbReference type="Pfam" id="PF01138">
    <property type="entry name" value="RNase_PH"/>
    <property type="match status" value="1"/>
</dbReference>
<dbReference type="GO" id="GO:0006364">
    <property type="term" value="P:rRNA processing"/>
    <property type="evidence" value="ECO:0007669"/>
    <property type="project" value="UniProtKB-KW"/>
</dbReference>
<dbReference type="AlphaFoldDB" id="A0A0W8FSF5"/>
<dbReference type="InterPro" id="IPR015847">
    <property type="entry name" value="ExoRNase_PH_dom2"/>
</dbReference>
<dbReference type="FunFam" id="3.30.230.70:FF:000003">
    <property type="entry name" value="Ribonuclease PH"/>
    <property type="match status" value="1"/>
</dbReference>
<evidence type="ECO:0000256" key="4">
    <source>
        <dbReference type="ARBA" id="ARBA00022694"/>
    </source>
</evidence>
<sequence length="245" mass="27305">MIKIERKSGRKFDELRSINITNNYLKNAAGSVLVEFGNTRVICAASIDDKAAPFLRNTGRGWVTAEYSMLPMSTQTRTARESVRGKLGGRTHEIQRLIGRSLRAVTDLTAFGEKTIYLDCDVIQADGGTRTASITGAFVALVDLFKKMREDELLKVIPVHDFLSAVSVGIIEGQTLLDLEYEEDSRAEVDMNFVMTGSGHFIEVQGTAERIPFSKEQMAQMTELAERGIRQIIDKQKEIVGDLKR</sequence>
<comment type="caution">
    <text evidence="8">The sequence shown here is derived from an EMBL/GenBank/DDBJ whole genome shotgun (WGS) entry which is preliminary data.</text>
</comment>
<dbReference type="CDD" id="cd11362">
    <property type="entry name" value="RNase_PH_bact"/>
    <property type="match status" value="1"/>
</dbReference>
<dbReference type="Pfam" id="PF03725">
    <property type="entry name" value="RNase_PH_C"/>
    <property type="match status" value="1"/>
</dbReference>
<dbReference type="GO" id="GO:0016075">
    <property type="term" value="P:rRNA catabolic process"/>
    <property type="evidence" value="ECO:0007669"/>
    <property type="project" value="TreeGrafter"/>
</dbReference>
<dbReference type="EMBL" id="LNQE01000889">
    <property type="protein sequence ID" value="KUG23732.1"/>
    <property type="molecule type" value="Genomic_DNA"/>
</dbReference>
<reference evidence="8" key="1">
    <citation type="journal article" date="2015" name="Proc. Natl. Acad. Sci. U.S.A.">
        <title>Networks of energetic and metabolic interactions define dynamics in microbial communities.</title>
        <authorList>
            <person name="Embree M."/>
            <person name="Liu J.K."/>
            <person name="Al-Bassam M.M."/>
            <person name="Zengler K."/>
        </authorList>
    </citation>
    <scope>NUCLEOTIDE SEQUENCE</scope>
</reference>
<keyword evidence="8" id="KW-0548">Nucleotidyltransferase</keyword>
<dbReference type="GO" id="GO:0009022">
    <property type="term" value="F:tRNA nucleotidyltransferase activity"/>
    <property type="evidence" value="ECO:0007669"/>
    <property type="project" value="UniProtKB-EC"/>
</dbReference>
<feature type="domain" description="Exoribonuclease phosphorolytic" evidence="6">
    <location>
        <begin position="14"/>
        <end position="143"/>
    </location>
</feature>
<dbReference type="InterPro" id="IPR002381">
    <property type="entry name" value="RNase_PH_bac-type"/>
</dbReference>
<evidence type="ECO:0000256" key="3">
    <source>
        <dbReference type="ARBA" id="ARBA00022555"/>
    </source>
</evidence>
<gene>
    <name evidence="8" type="ORF">ASZ90_006458</name>
</gene>
<keyword evidence="5" id="KW-0694">RNA-binding</keyword>
<evidence type="ECO:0000256" key="5">
    <source>
        <dbReference type="ARBA" id="ARBA00022884"/>
    </source>
</evidence>
<dbReference type="HAMAP" id="MF_00564">
    <property type="entry name" value="RNase_PH"/>
    <property type="match status" value="1"/>
</dbReference>
<dbReference type="InterPro" id="IPR036345">
    <property type="entry name" value="ExoRNase_PH_dom2_sf"/>
</dbReference>
<dbReference type="Gene3D" id="3.30.230.70">
    <property type="entry name" value="GHMP Kinase, N-terminal domain"/>
    <property type="match status" value="1"/>
</dbReference>